<protein>
    <submittedName>
        <fullName evidence="1">Uncharacterized protein</fullName>
    </submittedName>
</protein>
<name>A0A853KB72_9BACL</name>
<accession>A0A853KB72</accession>
<proteinExistence type="predicted"/>
<sequence length="93" mass="10293">MKPLDTSMLDLERSIKRAVLAAHKQSTSGTWANVRQRLESPTTLSVYCDGSVIAGQFHLGVLLEPFKPFGIAGVKNICLSVRRFSACRMQIEN</sequence>
<organism evidence="1 2">
    <name type="scientific">Ferroacidibacillus organovorans</name>
    <dbReference type="NCBI Taxonomy" id="1765683"/>
    <lineage>
        <taxon>Bacteria</taxon>
        <taxon>Bacillati</taxon>
        <taxon>Bacillota</taxon>
        <taxon>Bacilli</taxon>
        <taxon>Bacillales</taxon>
        <taxon>Alicyclobacillaceae</taxon>
        <taxon>Ferroacidibacillus</taxon>
    </lineage>
</organism>
<dbReference type="EMBL" id="LSUQ01000092">
    <property type="protein sequence ID" value="OAG86829.1"/>
    <property type="molecule type" value="Genomic_DNA"/>
</dbReference>
<dbReference type="AlphaFoldDB" id="A0A853KB72"/>
<comment type="caution">
    <text evidence="1">The sequence shown here is derived from an EMBL/GenBank/DDBJ whole genome shotgun (WGS) entry which is preliminary data.</text>
</comment>
<gene>
    <name evidence="1" type="ORF">AYW79_14815</name>
</gene>
<dbReference type="Proteomes" id="UP000077421">
    <property type="component" value="Unassembled WGS sequence"/>
</dbReference>
<dbReference type="RefSeq" id="WP_067567548.1">
    <property type="nucleotide sequence ID" value="NZ_LSUQ01000092.1"/>
</dbReference>
<evidence type="ECO:0000313" key="2">
    <source>
        <dbReference type="Proteomes" id="UP000077421"/>
    </source>
</evidence>
<evidence type="ECO:0000313" key="1">
    <source>
        <dbReference type="EMBL" id="OAG86829.1"/>
    </source>
</evidence>
<reference evidence="1 2" key="1">
    <citation type="submission" date="2016-02" db="EMBL/GenBank/DDBJ databases">
        <title>Draft genome sequence of Acidibacillus ferrooxidans SLC66.</title>
        <authorList>
            <person name="Oliveira G."/>
            <person name="Nancucheo I."/>
            <person name="Dall'Agnol H."/>
            <person name="Johnson B."/>
            <person name="Oliveira R."/>
            <person name="Nunes G.L."/>
            <person name="Tzotzos G."/>
            <person name="Orellana S.C."/>
            <person name="Salim A.C."/>
            <person name="Araujo F.M."/>
        </authorList>
    </citation>
    <scope>NUCLEOTIDE SEQUENCE [LARGE SCALE GENOMIC DNA]</scope>
    <source>
        <strain evidence="1 2">SLC66</strain>
    </source>
</reference>